<sequence length="107" mass="12009">MKVTSVYAKVLFVATASLLIATRVRAAPALAKSELPLPVTQRSAMATPKAPSLLTRRYRSFSARSARHWGTRPNAQQRTKNIEIIPNLIVFHDSRSHFISVVYDLNY</sequence>
<dbReference type="Proteomes" id="UP000268162">
    <property type="component" value="Unassembled WGS sequence"/>
</dbReference>
<proteinExistence type="predicted"/>
<accession>A0A4P9ZWH8</accession>
<gene>
    <name evidence="2" type="ORF">BJ085DRAFT_31857</name>
</gene>
<feature type="chain" id="PRO_5020202699" evidence="1">
    <location>
        <begin position="27"/>
        <end position="107"/>
    </location>
</feature>
<dbReference type="AlphaFoldDB" id="A0A4P9ZWH8"/>
<keyword evidence="1" id="KW-0732">Signal</keyword>
<feature type="signal peptide" evidence="1">
    <location>
        <begin position="1"/>
        <end position="26"/>
    </location>
</feature>
<keyword evidence="3" id="KW-1185">Reference proteome</keyword>
<name>A0A4P9ZWH8_9FUNG</name>
<evidence type="ECO:0000313" key="2">
    <source>
        <dbReference type="EMBL" id="RKP37963.1"/>
    </source>
</evidence>
<protein>
    <submittedName>
        <fullName evidence="2">Uncharacterized protein</fullName>
    </submittedName>
</protein>
<reference evidence="3" key="1">
    <citation type="journal article" date="2018" name="Nat. Microbiol.">
        <title>Leveraging single-cell genomics to expand the fungal tree of life.</title>
        <authorList>
            <person name="Ahrendt S.R."/>
            <person name="Quandt C.A."/>
            <person name="Ciobanu D."/>
            <person name="Clum A."/>
            <person name="Salamov A."/>
            <person name="Andreopoulos B."/>
            <person name="Cheng J.F."/>
            <person name="Woyke T."/>
            <person name="Pelin A."/>
            <person name="Henrissat B."/>
            <person name="Reynolds N.K."/>
            <person name="Benny G.L."/>
            <person name="Smith M.E."/>
            <person name="James T.Y."/>
            <person name="Grigoriev I.V."/>
        </authorList>
    </citation>
    <scope>NUCLEOTIDE SEQUENCE [LARGE SCALE GENOMIC DNA]</scope>
    <source>
        <strain evidence="3">RSA 468</strain>
    </source>
</reference>
<dbReference type="EMBL" id="ML002424">
    <property type="protein sequence ID" value="RKP37963.1"/>
    <property type="molecule type" value="Genomic_DNA"/>
</dbReference>
<evidence type="ECO:0000256" key="1">
    <source>
        <dbReference type="SAM" id="SignalP"/>
    </source>
</evidence>
<organism evidence="2 3">
    <name type="scientific">Dimargaris cristalligena</name>
    <dbReference type="NCBI Taxonomy" id="215637"/>
    <lineage>
        <taxon>Eukaryota</taxon>
        <taxon>Fungi</taxon>
        <taxon>Fungi incertae sedis</taxon>
        <taxon>Zoopagomycota</taxon>
        <taxon>Kickxellomycotina</taxon>
        <taxon>Dimargaritomycetes</taxon>
        <taxon>Dimargaritales</taxon>
        <taxon>Dimargaritaceae</taxon>
        <taxon>Dimargaris</taxon>
    </lineage>
</organism>
<evidence type="ECO:0000313" key="3">
    <source>
        <dbReference type="Proteomes" id="UP000268162"/>
    </source>
</evidence>